<dbReference type="AlphaFoldDB" id="A0A1R3IKU8"/>
<organism evidence="2 3">
    <name type="scientific">Corchorus olitorius</name>
    <dbReference type="NCBI Taxonomy" id="93759"/>
    <lineage>
        <taxon>Eukaryota</taxon>
        <taxon>Viridiplantae</taxon>
        <taxon>Streptophyta</taxon>
        <taxon>Embryophyta</taxon>
        <taxon>Tracheophyta</taxon>
        <taxon>Spermatophyta</taxon>
        <taxon>Magnoliopsida</taxon>
        <taxon>eudicotyledons</taxon>
        <taxon>Gunneridae</taxon>
        <taxon>Pentapetalae</taxon>
        <taxon>rosids</taxon>
        <taxon>malvids</taxon>
        <taxon>Malvales</taxon>
        <taxon>Malvaceae</taxon>
        <taxon>Grewioideae</taxon>
        <taxon>Apeibeae</taxon>
        <taxon>Corchorus</taxon>
    </lineage>
</organism>
<dbReference type="EMBL" id="AWUE01018016">
    <property type="protein sequence ID" value="OMO83190.1"/>
    <property type="molecule type" value="Genomic_DNA"/>
</dbReference>
<reference evidence="3" key="1">
    <citation type="submission" date="2013-09" db="EMBL/GenBank/DDBJ databases">
        <title>Corchorus olitorius genome sequencing.</title>
        <authorList>
            <person name="Alam M."/>
            <person name="Haque M.S."/>
            <person name="Islam M.S."/>
            <person name="Emdad E.M."/>
            <person name="Islam M.M."/>
            <person name="Ahmed B."/>
            <person name="Halim A."/>
            <person name="Hossen Q.M.M."/>
            <person name="Hossain M.Z."/>
            <person name="Ahmed R."/>
            <person name="Khan M.M."/>
            <person name="Islam R."/>
            <person name="Rashid M.M."/>
            <person name="Khan S.A."/>
            <person name="Rahman M.S."/>
            <person name="Alam M."/>
            <person name="Yahiya A.S."/>
            <person name="Khan M.S."/>
            <person name="Azam M.S."/>
            <person name="Haque T."/>
            <person name="Lashkar M.Z.H."/>
            <person name="Akhand A.I."/>
            <person name="Morshed G."/>
            <person name="Roy S."/>
            <person name="Uddin K.S."/>
            <person name="Rabeya T."/>
            <person name="Hossain A.S."/>
            <person name="Chowdhury A."/>
            <person name="Snigdha A.R."/>
            <person name="Mortoza M.S."/>
            <person name="Matin S.A."/>
            <person name="Hoque S.M.E."/>
            <person name="Islam M.K."/>
            <person name="Roy D.K."/>
            <person name="Haider R."/>
            <person name="Moosa M.M."/>
            <person name="Elias S.M."/>
            <person name="Hasan A.M."/>
            <person name="Jahan S."/>
            <person name="Shafiuddin M."/>
            <person name="Mahmood N."/>
            <person name="Shommy N.S."/>
        </authorList>
    </citation>
    <scope>NUCLEOTIDE SEQUENCE [LARGE SCALE GENOMIC DNA]</scope>
    <source>
        <strain evidence="3">cv. O-4</strain>
    </source>
</reference>
<evidence type="ECO:0000313" key="2">
    <source>
        <dbReference type="EMBL" id="OMO83190.1"/>
    </source>
</evidence>
<evidence type="ECO:0000256" key="1">
    <source>
        <dbReference type="SAM" id="MobiDB-lite"/>
    </source>
</evidence>
<accession>A0A1R3IKU8</accession>
<evidence type="ECO:0000313" key="3">
    <source>
        <dbReference type="Proteomes" id="UP000187203"/>
    </source>
</evidence>
<feature type="region of interest" description="Disordered" evidence="1">
    <location>
        <begin position="1"/>
        <end position="45"/>
    </location>
</feature>
<sequence>MAPSQRKKESVKPIEPRHNMKSVANKKEGKPKRKRAYVRNTDNKE</sequence>
<keyword evidence="3" id="KW-1185">Reference proteome</keyword>
<comment type="caution">
    <text evidence="2">The sequence shown here is derived from an EMBL/GenBank/DDBJ whole genome shotgun (WGS) entry which is preliminary data.</text>
</comment>
<proteinExistence type="predicted"/>
<protein>
    <submittedName>
        <fullName evidence="2">Uncharacterized protein</fullName>
    </submittedName>
</protein>
<name>A0A1R3IKU8_9ROSI</name>
<feature type="compositionally biased region" description="Basic and acidic residues" evidence="1">
    <location>
        <begin position="1"/>
        <end position="18"/>
    </location>
</feature>
<dbReference type="Proteomes" id="UP000187203">
    <property type="component" value="Unassembled WGS sequence"/>
</dbReference>
<gene>
    <name evidence="2" type="ORF">COLO4_22642</name>
</gene>